<evidence type="ECO:0000313" key="15">
    <source>
        <dbReference type="Proteomes" id="UP000606921"/>
    </source>
</evidence>
<dbReference type="NCBIfam" id="NF006960">
    <property type="entry name" value="PRK09437.1"/>
    <property type="match status" value="1"/>
</dbReference>
<comment type="similarity">
    <text evidence="10">Belongs to the peroxiredoxin family. BCP/PrxQ subfamily.</text>
</comment>
<proteinExistence type="inferred from homology"/>
<dbReference type="Proteomes" id="UP000606921">
    <property type="component" value="Unassembled WGS sequence"/>
</dbReference>
<feature type="domain" description="Thioredoxin" evidence="13">
    <location>
        <begin position="4"/>
        <end position="155"/>
    </location>
</feature>
<gene>
    <name evidence="14" type="ORF">REJC140_03896</name>
</gene>
<evidence type="ECO:0000256" key="12">
    <source>
        <dbReference type="ARBA" id="ARBA00049091"/>
    </source>
</evidence>
<keyword evidence="8" id="KW-0676">Redox-active center</keyword>
<dbReference type="Pfam" id="PF00578">
    <property type="entry name" value="AhpC-TSA"/>
    <property type="match status" value="1"/>
</dbReference>
<evidence type="ECO:0000256" key="9">
    <source>
        <dbReference type="ARBA" id="ARBA00032824"/>
    </source>
</evidence>
<evidence type="ECO:0000256" key="7">
    <source>
        <dbReference type="ARBA" id="ARBA00023157"/>
    </source>
</evidence>
<dbReference type="PROSITE" id="PS51352">
    <property type="entry name" value="THIOREDOXIN_2"/>
    <property type="match status" value="1"/>
</dbReference>
<evidence type="ECO:0000256" key="5">
    <source>
        <dbReference type="ARBA" id="ARBA00022862"/>
    </source>
</evidence>
<accession>A0ABM8PRR1</accession>
<name>A0ABM8PRR1_9HYPH</name>
<dbReference type="PANTHER" id="PTHR42801">
    <property type="entry name" value="THIOREDOXIN-DEPENDENT PEROXIDE REDUCTASE"/>
    <property type="match status" value="1"/>
</dbReference>
<protein>
    <recommendedName>
        <fullName evidence="3">thioredoxin-dependent peroxiredoxin</fullName>
        <ecNumber evidence="3">1.11.1.24</ecNumber>
    </recommendedName>
    <alternativeName>
        <fullName evidence="9">Thioredoxin peroxidase</fullName>
    </alternativeName>
    <alternativeName>
        <fullName evidence="11">Thioredoxin-dependent peroxiredoxin Bcp</fullName>
    </alternativeName>
</protein>
<dbReference type="InterPro" id="IPR036249">
    <property type="entry name" value="Thioredoxin-like_sf"/>
</dbReference>
<comment type="catalytic activity">
    <reaction evidence="12">
        <text>a hydroperoxide + [thioredoxin]-dithiol = an alcohol + [thioredoxin]-disulfide + H2O</text>
        <dbReference type="Rhea" id="RHEA:62620"/>
        <dbReference type="Rhea" id="RHEA-COMP:10698"/>
        <dbReference type="Rhea" id="RHEA-COMP:10700"/>
        <dbReference type="ChEBI" id="CHEBI:15377"/>
        <dbReference type="ChEBI" id="CHEBI:29950"/>
        <dbReference type="ChEBI" id="CHEBI:30879"/>
        <dbReference type="ChEBI" id="CHEBI:35924"/>
        <dbReference type="ChEBI" id="CHEBI:50058"/>
        <dbReference type="EC" id="1.11.1.24"/>
    </reaction>
</comment>
<dbReference type="PANTHER" id="PTHR42801:SF4">
    <property type="entry name" value="AHPC_TSA FAMILY PROTEIN"/>
    <property type="match status" value="1"/>
</dbReference>
<evidence type="ECO:0000256" key="11">
    <source>
        <dbReference type="ARBA" id="ARBA00042639"/>
    </source>
</evidence>
<evidence type="ECO:0000256" key="2">
    <source>
        <dbReference type="ARBA" id="ARBA00011245"/>
    </source>
</evidence>
<dbReference type="PIRSF" id="PIRSF000239">
    <property type="entry name" value="AHPC"/>
    <property type="match status" value="1"/>
</dbReference>
<keyword evidence="15" id="KW-1185">Reference proteome</keyword>
<dbReference type="RefSeq" id="WP_142520618.1">
    <property type="nucleotide sequence ID" value="NZ_CABFWF030000013.1"/>
</dbReference>
<dbReference type="InterPro" id="IPR013766">
    <property type="entry name" value="Thioredoxin_domain"/>
</dbReference>
<dbReference type="CDD" id="cd03017">
    <property type="entry name" value="PRX_BCP"/>
    <property type="match status" value="1"/>
</dbReference>
<evidence type="ECO:0000313" key="14">
    <source>
        <dbReference type="EMBL" id="CAD7044952.1"/>
    </source>
</evidence>
<dbReference type="Gene3D" id="3.40.30.10">
    <property type="entry name" value="Glutaredoxin"/>
    <property type="match status" value="1"/>
</dbReference>
<dbReference type="EC" id="1.11.1.24" evidence="3"/>
<sequence length="155" mass="17009">MTKLNTGDSAPDFTLPRDGGGTVALRDFRGRDVVLYFYPKDDTTGCTAEAVAFTALLPQFEDAGAVVIGISPDPVAKHDKFAAKHGLRVVLASDEEKEVSQAYGVWVQKSMYGRTYMGVERSTFLIGKDGRIRNVWPKVKVAGHAEEVLRYLLAE</sequence>
<evidence type="ECO:0000256" key="3">
    <source>
        <dbReference type="ARBA" id="ARBA00013017"/>
    </source>
</evidence>
<evidence type="ECO:0000256" key="4">
    <source>
        <dbReference type="ARBA" id="ARBA00022559"/>
    </source>
</evidence>
<keyword evidence="6" id="KW-0560">Oxidoreductase</keyword>
<evidence type="ECO:0000256" key="1">
    <source>
        <dbReference type="ARBA" id="ARBA00003330"/>
    </source>
</evidence>
<comment type="function">
    <text evidence="1">Thiol-specific peroxidase that catalyzes the reduction of hydrogen peroxide and organic hydroperoxides to water and alcohols, respectively. Plays a role in cell protection against oxidative stress by detoxifying peroxides and as sensor of hydrogen peroxide-mediated signaling events.</text>
</comment>
<dbReference type="InterPro" id="IPR000866">
    <property type="entry name" value="AhpC/TSA"/>
</dbReference>
<dbReference type="InterPro" id="IPR050924">
    <property type="entry name" value="Peroxiredoxin_BCP/PrxQ"/>
</dbReference>
<dbReference type="EMBL" id="CABFWF030000013">
    <property type="protein sequence ID" value="CAD7044952.1"/>
    <property type="molecule type" value="Genomic_DNA"/>
</dbReference>
<organism evidence="14 15">
    <name type="scientific">Pseudorhizobium endolithicum</name>
    <dbReference type="NCBI Taxonomy" id="1191678"/>
    <lineage>
        <taxon>Bacteria</taxon>
        <taxon>Pseudomonadati</taxon>
        <taxon>Pseudomonadota</taxon>
        <taxon>Alphaproteobacteria</taxon>
        <taxon>Hyphomicrobiales</taxon>
        <taxon>Rhizobiaceae</taxon>
        <taxon>Rhizobium/Agrobacterium group</taxon>
        <taxon>Pseudorhizobium</taxon>
    </lineage>
</organism>
<evidence type="ECO:0000256" key="10">
    <source>
        <dbReference type="ARBA" id="ARBA00038489"/>
    </source>
</evidence>
<evidence type="ECO:0000256" key="8">
    <source>
        <dbReference type="ARBA" id="ARBA00023284"/>
    </source>
</evidence>
<dbReference type="SUPFAM" id="SSF52833">
    <property type="entry name" value="Thioredoxin-like"/>
    <property type="match status" value="1"/>
</dbReference>
<evidence type="ECO:0000259" key="13">
    <source>
        <dbReference type="PROSITE" id="PS51352"/>
    </source>
</evidence>
<reference evidence="14 15" key="1">
    <citation type="submission" date="2020-11" db="EMBL/GenBank/DDBJ databases">
        <authorList>
            <person name="Lassalle F."/>
        </authorList>
    </citation>
    <scope>NUCLEOTIDE SEQUENCE [LARGE SCALE GENOMIC DNA]</scope>
    <source>
        <strain evidence="14 15">JC140</strain>
    </source>
</reference>
<evidence type="ECO:0000256" key="6">
    <source>
        <dbReference type="ARBA" id="ARBA00023002"/>
    </source>
</evidence>
<keyword evidence="7" id="KW-1015">Disulfide bond</keyword>
<keyword evidence="4" id="KW-0575">Peroxidase</keyword>
<keyword evidence="5" id="KW-0049">Antioxidant</keyword>
<dbReference type="InterPro" id="IPR024706">
    <property type="entry name" value="Peroxiredoxin_AhpC-typ"/>
</dbReference>
<comment type="caution">
    <text evidence="14">The sequence shown here is derived from an EMBL/GenBank/DDBJ whole genome shotgun (WGS) entry which is preliminary data.</text>
</comment>
<comment type="subunit">
    <text evidence="2">Monomer.</text>
</comment>